<comment type="caution">
    <text evidence="1">The sequence shown here is derived from an EMBL/GenBank/DDBJ whole genome shotgun (WGS) entry which is preliminary data.</text>
</comment>
<sequence>RYVNAKKGSHKTYDSYQDYYYDHLPDVDFDPKDILSGEDYKEIYQTMIDDIKQNVDKWKIEPEGTLTVVKHNSGKKHYKEGFDKDKWEEIENNFTLMDCYMSIFGKFCISFHRLLDLKRIEVLVFDDVKKHISKNHDFIAVLSGLSIQLYGMNKKS</sequence>
<dbReference type="OrthoDB" id="10485135at2759"/>
<reference evidence="1" key="1">
    <citation type="submission" date="2021-06" db="EMBL/GenBank/DDBJ databases">
        <authorList>
            <person name="Kallberg Y."/>
            <person name="Tangrot J."/>
            <person name="Rosling A."/>
        </authorList>
    </citation>
    <scope>NUCLEOTIDE SEQUENCE</scope>
    <source>
        <strain evidence="1">MA453B</strain>
    </source>
</reference>
<gene>
    <name evidence="1" type="ORF">DERYTH_LOCUS26249</name>
</gene>
<proteinExistence type="predicted"/>
<name>A0A9N9K8C6_9GLOM</name>
<evidence type="ECO:0000313" key="1">
    <source>
        <dbReference type="EMBL" id="CAG8816218.1"/>
    </source>
</evidence>
<dbReference type="EMBL" id="CAJVPY010053607">
    <property type="protein sequence ID" value="CAG8816218.1"/>
    <property type="molecule type" value="Genomic_DNA"/>
</dbReference>
<evidence type="ECO:0000313" key="2">
    <source>
        <dbReference type="Proteomes" id="UP000789405"/>
    </source>
</evidence>
<dbReference type="Proteomes" id="UP000789405">
    <property type="component" value="Unassembled WGS sequence"/>
</dbReference>
<dbReference type="AlphaFoldDB" id="A0A9N9K8C6"/>
<feature type="non-terminal residue" evidence="1">
    <location>
        <position position="156"/>
    </location>
</feature>
<keyword evidence="2" id="KW-1185">Reference proteome</keyword>
<protein>
    <submittedName>
        <fullName evidence="1">4183_t:CDS:1</fullName>
    </submittedName>
</protein>
<accession>A0A9N9K8C6</accession>
<organism evidence="1 2">
    <name type="scientific">Dentiscutata erythropus</name>
    <dbReference type="NCBI Taxonomy" id="1348616"/>
    <lineage>
        <taxon>Eukaryota</taxon>
        <taxon>Fungi</taxon>
        <taxon>Fungi incertae sedis</taxon>
        <taxon>Mucoromycota</taxon>
        <taxon>Glomeromycotina</taxon>
        <taxon>Glomeromycetes</taxon>
        <taxon>Diversisporales</taxon>
        <taxon>Gigasporaceae</taxon>
        <taxon>Dentiscutata</taxon>
    </lineage>
</organism>
<feature type="non-terminal residue" evidence="1">
    <location>
        <position position="1"/>
    </location>
</feature>